<gene>
    <name evidence="1" type="ORF">SAMN05444362_12163</name>
</gene>
<protein>
    <submittedName>
        <fullName evidence="1">Uncharacterized protein</fullName>
    </submittedName>
</protein>
<organism evidence="1 2">
    <name type="scientific">Dysgonomonas macrotermitis</name>
    <dbReference type="NCBI Taxonomy" id="1346286"/>
    <lineage>
        <taxon>Bacteria</taxon>
        <taxon>Pseudomonadati</taxon>
        <taxon>Bacteroidota</taxon>
        <taxon>Bacteroidia</taxon>
        <taxon>Bacteroidales</taxon>
        <taxon>Dysgonomonadaceae</taxon>
        <taxon>Dysgonomonas</taxon>
    </lineage>
</organism>
<evidence type="ECO:0000313" key="1">
    <source>
        <dbReference type="EMBL" id="SHG33540.1"/>
    </source>
</evidence>
<reference evidence="2" key="1">
    <citation type="submission" date="2016-11" db="EMBL/GenBank/DDBJ databases">
        <authorList>
            <person name="Varghese N."/>
            <person name="Submissions S."/>
        </authorList>
    </citation>
    <scope>NUCLEOTIDE SEQUENCE [LARGE SCALE GENOMIC DNA]</scope>
    <source>
        <strain evidence="2">DSM 27370</strain>
    </source>
</reference>
<proteinExistence type="predicted"/>
<dbReference type="EMBL" id="FQUC01000021">
    <property type="protein sequence ID" value="SHG33540.1"/>
    <property type="molecule type" value="Genomic_DNA"/>
</dbReference>
<keyword evidence="2" id="KW-1185">Reference proteome</keyword>
<dbReference type="Proteomes" id="UP000184480">
    <property type="component" value="Unassembled WGS sequence"/>
</dbReference>
<dbReference type="RefSeq" id="WP_062184348.1">
    <property type="nucleotide sequence ID" value="NZ_BBXL01000026.1"/>
</dbReference>
<evidence type="ECO:0000313" key="2">
    <source>
        <dbReference type="Proteomes" id="UP000184480"/>
    </source>
</evidence>
<dbReference type="AlphaFoldDB" id="A0A1M5J002"/>
<dbReference type="STRING" id="1346286.SAMN05444362_12163"/>
<accession>A0A1M5J002</accession>
<name>A0A1M5J002_9BACT</name>
<sequence>MVRTIEMKEGDTIVGLFKKLKKPGDILHVKDEIRRKARSISQEATRQNKYARMLNEISQHELKYSVIVTEKEGYTTIRYVDNTKVESV</sequence>